<evidence type="ECO:0000256" key="1">
    <source>
        <dbReference type="ARBA" id="ARBA00006887"/>
    </source>
</evidence>
<dbReference type="KEGG" id="xak:KIMC2_07060"/>
<dbReference type="NCBIfam" id="TIGR00392">
    <property type="entry name" value="ileS"/>
    <property type="match status" value="1"/>
</dbReference>
<dbReference type="InterPro" id="IPR009080">
    <property type="entry name" value="tRNAsynth_Ia_anticodon-bd"/>
</dbReference>
<evidence type="ECO:0000256" key="9">
    <source>
        <dbReference type="ARBA" id="ARBA00023146"/>
    </source>
</evidence>
<feature type="region of interest" description="Disordered" evidence="13">
    <location>
        <begin position="1"/>
        <end position="29"/>
    </location>
</feature>
<feature type="binding site" evidence="12">
    <location>
        <position position="600"/>
    </location>
    <ligand>
        <name>ATP</name>
        <dbReference type="ChEBI" id="CHEBI:30616"/>
    </ligand>
</feature>
<dbReference type="InterPro" id="IPR009008">
    <property type="entry name" value="Val/Leu/Ile-tRNA-synth_edit"/>
</dbReference>
<keyword evidence="5 12" id="KW-0547">Nucleotide-binding</keyword>
<dbReference type="SUPFAM" id="SSF50677">
    <property type="entry name" value="ValRS/IleRS/LeuRS editing domain"/>
    <property type="match status" value="1"/>
</dbReference>
<protein>
    <recommendedName>
        <fullName evidence="12">Isoleucine--tRNA ligase</fullName>
        <ecNumber evidence="12">6.1.1.5</ecNumber>
    </recommendedName>
    <alternativeName>
        <fullName evidence="12">Isoleucyl-tRNA synthetase</fullName>
        <shortName evidence="12">IleRS</shortName>
    </alternativeName>
</protein>
<evidence type="ECO:0000256" key="8">
    <source>
        <dbReference type="ARBA" id="ARBA00022917"/>
    </source>
</evidence>
<dbReference type="Proteomes" id="UP001321804">
    <property type="component" value="Chromosome"/>
</dbReference>
<evidence type="ECO:0000256" key="3">
    <source>
        <dbReference type="ARBA" id="ARBA00022598"/>
    </source>
</evidence>
<keyword evidence="3 12" id="KW-0436">Ligase</keyword>
<dbReference type="InterPro" id="IPR013155">
    <property type="entry name" value="M/V/L/I-tRNA-synth_anticd-bd"/>
</dbReference>
<feature type="binding site" evidence="12">
    <location>
        <position position="556"/>
    </location>
    <ligand>
        <name>L-isoleucyl-5'-AMP</name>
        <dbReference type="ChEBI" id="CHEBI:178002"/>
    </ligand>
</feature>
<evidence type="ECO:0000256" key="13">
    <source>
        <dbReference type="SAM" id="MobiDB-lite"/>
    </source>
</evidence>
<evidence type="ECO:0000256" key="4">
    <source>
        <dbReference type="ARBA" id="ARBA00022723"/>
    </source>
</evidence>
<evidence type="ECO:0000256" key="12">
    <source>
        <dbReference type="HAMAP-Rule" id="MF_02002"/>
    </source>
</evidence>
<dbReference type="GO" id="GO:0000049">
    <property type="term" value="F:tRNA binding"/>
    <property type="evidence" value="ECO:0007669"/>
    <property type="project" value="InterPro"/>
</dbReference>
<dbReference type="Pfam" id="PF00133">
    <property type="entry name" value="tRNA-synt_1"/>
    <property type="match status" value="1"/>
</dbReference>
<dbReference type="GO" id="GO:0004822">
    <property type="term" value="F:isoleucine-tRNA ligase activity"/>
    <property type="evidence" value="ECO:0007669"/>
    <property type="project" value="UniProtKB-UniRule"/>
</dbReference>
<evidence type="ECO:0000256" key="11">
    <source>
        <dbReference type="ARBA" id="ARBA00048359"/>
    </source>
</evidence>
<feature type="domain" description="Methionyl/Valyl/Leucyl/Isoleucyl-tRNA synthetase anticodon-binding" evidence="16">
    <location>
        <begin position="680"/>
        <end position="832"/>
    </location>
</feature>
<keyword evidence="6 12" id="KW-0862">Zinc</keyword>
<comment type="subunit">
    <text evidence="12">Monomer.</text>
</comment>
<dbReference type="Pfam" id="PF06827">
    <property type="entry name" value="zf-FPG_IleRS"/>
    <property type="match status" value="1"/>
</dbReference>
<dbReference type="InterPro" id="IPR014729">
    <property type="entry name" value="Rossmann-like_a/b/a_fold"/>
</dbReference>
<evidence type="ECO:0000256" key="2">
    <source>
        <dbReference type="ARBA" id="ARBA00022490"/>
    </source>
</evidence>
<dbReference type="SUPFAM" id="SSF52374">
    <property type="entry name" value="Nucleotidylyl transferase"/>
    <property type="match status" value="1"/>
</dbReference>
<comment type="cofactor">
    <cofactor evidence="12">
        <name>Zn(2+)</name>
        <dbReference type="ChEBI" id="CHEBI:29105"/>
    </cofactor>
    <text evidence="12">Binds 1 zinc ion per subunit.</text>
</comment>
<dbReference type="InterPro" id="IPR001412">
    <property type="entry name" value="aa-tRNA-synth_I_CS"/>
</dbReference>
<dbReference type="PANTHER" id="PTHR42765">
    <property type="entry name" value="SOLEUCYL-TRNA SYNTHETASE"/>
    <property type="match status" value="1"/>
</dbReference>
<feature type="domain" description="Zinc finger FPG/IleRS-type" evidence="15">
    <location>
        <begin position="877"/>
        <end position="905"/>
    </location>
</feature>
<dbReference type="Gene3D" id="1.10.10.830">
    <property type="entry name" value="Ile-tRNA synthetase CP2 domain-like"/>
    <property type="match status" value="1"/>
</dbReference>
<dbReference type="GO" id="GO:0005829">
    <property type="term" value="C:cytosol"/>
    <property type="evidence" value="ECO:0007669"/>
    <property type="project" value="TreeGrafter"/>
</dbReference>
<evidence type="ECO:0000256" key="6">
    <source>
        <dbReference type="ARBA" id="ARBA00022833"/>
    </source>
</evidence>
<dbReference type="InterPro" id="IPR002301">
    <property type="entry name" value="Ile-tRNA-ligase"/>
</dbReference>
<dbReference type="EMBL" id="AP026801">
    <property type="protein sequence ID" value="BDR56144.1"/>
    <property type="molecule type" value="Genomic_DNA"/>
</dbReference>
<dbReference type="FunFam" id="3.90.740.10:FF:000006">
    <property type="entry name" value="Isoleucine--tRNA ligase"/>
    <property type="match status" value="1"/>
</dbReference>
<feature type="domain" description="Aminoacyl-tRNA synthetase class Ia" evidence="14">
    <location>
        <begin position="29"/>
        <end position="636"/>
    </location>
</feature>
<evidence type="ECO:0000259" key="15">
    <source>
        <dbReference type="Pfam" id="PF06827"/>
    </source>
</evidence>
<organism evidence="17 18">
    <name type="scientific">Xylocopilactobacillus apis</name>
    <dbReference type="NCBI Taxonomy" id="2932183"/>
    <lineage>
        <taxon>Bacteria</taxon>
        <taxon>Bacillati</taxon>
        <taxon>Bacillota</taxon>
        <taxon>Bacilli</taxon>
        <taxon>Lactobacillales</taxon>
        <taxon>Lactobacillaceae</taxon>
        <taxon>Xylocopilactobacillus</taxon>
    </lineage>
</organism>
<proteinExistence type="inferred from homology"/>
<feature type="binding site" evidence="12">
    <location>
        <position position="903"/>
    </location>
    <ligand>
        <name>Zn(2+)</name>
        <dbReference type="ChEBI" id="CHEBI:29105"/>
    </ligand>
</feature>
<feature type="binding site" evidence="12">
    <location>
        <position position="880"/>
    </location>
    <ligand>
        <name>Zn(2+)</name>
        <dbReference type="ChEBI" id="CHEBI:29105"/>
    </ligand>
</feature>
<keyword evidence="9 12" id="KW-0030">Aminoacyl-tRNA synthetase</keyword>
<evidence type="ECO:0000256" key="7">
    <source>
        <dbReference type="ARBA" id="ARBA00022840"/>
    </source>
</evidence>
<dbReference type="GO" id="GO:0002161">
    <property type="term" value="F:aminoacyl-tRNA deacylase activity"/>
    <property type="evidence" value="ECO:0007669"/>
    <property type="project" value="InterPro"/>
</dbReference>
<dbReference type="GO" id="GO:0006428">
    <property type="term" value="P:isoleucyl-tRNA aminoacylation"/>
    <property type="evidence" value="ECO:0007669"/>
    <property type="project" value="UniProtKB-UniRule"/>
</dbReference>
<comment type="similarity">
    <text evidence="1 12">Belongs to the class-I aminoacyl-tRNA synthetase family. IleS type 1 subfamily.</text>
</comment>
<evidence type="ECO:0000313" key="17">
    <source>
        <dbReference type="EMBL" id="BDR56144.1"/>
    </source>
</evidence>
<dbReference type="InterPro" id="IPR023585">
    <property type="entry name" value="Ile-tRNA-ligase_type1"/>
</dbReference>
<dbReference type="Gene3D" id="3.90.740.10">
    <property type="entry name" value="Valyl/Leucyl/Isoleucyl-tRNA synthetase, editing domain"/>
    <property type="match status" value="1"/>
</dbReference>
<accession>A0AAU9CQC9</accession>
<dbReference type="CDD" id="cd00818">
    <property type="entry name" value="IleRS_core"/>
    <property type="match status" value="1"/>
</dbReference>
<dbReference type="PRINTS" id="PR00984">
    <property type="entry name" value="TRNASYNTHILE"/>
</dbReference>
<evidence type="ECO:0000256" key="5">
    <source>
        <dbReference type="ARBA" id="ARBA00022741"/>
    </source>
</evidence>
<dbReference type="Gene3D" id="1.10.730.20">
    <property type="match status" value="1"/>
</dbReference>
<dbReference type="CDD" id="cd07960">
    <property type="entry name" value="Anticodon_Ia_Ile_BEm"/>
    <property type="match status" value="1"/>
</dbReference>
<feature type="binding site" evidence="12">
    <location>
        <position position="883"/>
    </location>
    <ligand>
        <name>Zn(2+)</name>
        <dbReference type="ChEBI" id="CHEBI:29105"/>
    </ligand>
</feature>
<comment type="function">
    <text evidence="10 12">Catalyzes the attachment of isoleucine to tRNA(Ile). As IleRS can inadvertently accommodate and process structurally similar amino acids such as valine, to avoid such errors it has two additional distinct tRNA(Ile)-dependent editing activities. One activity is designated as 'pretransfer' editing and involves the hydrolysis of activated Val-AMP. The other activity is designated 'posttransfer' editing and involves deacylation of mischarged Val-tRNA(Ile).</text>
</comment>
<feature type="short sequence motif" description="'HIGH' region" evidence="12">
    <location>
        <begin position="57"/>
        <end position="67"/>
    </location>
</feature>
<evidence type="ECO:0000256" key="10">
    <source>
        <dbReference type="ARBA" id="ARBA00025217"/>
    </source>
</evidence>
<keyword evidence="4 12" id="KW-0479">Metal-binding</keyword>
<dbReference type="PANTHER" id="PTHR42765:SF1">
    <property type="entry name" value="ISOLEUCINE--TRNA LIGASE, MITOCHONDRIAL"/>
    <property type="match status" value="1"/>
</dbReference>
<dbReference type="FunFam" id="3.40.50.620:FF:000152">
    <property type="entry name" value="Isoleucine--tRNA ligase"/>
    <property type="match status" value="1"/>
</dbReference>
<dbReference type="InterPro" id="IPR002300">
    <property type="entry name" value="aa-tRNA-synth_Ia"/>
</dbReference>
<dbReference type="InterPro" id="IPR033708">
    <property type="entry name" value="Anticodon_Ile_BEm"/>
</dbReference>
<dbReference type="InterPro" id="IPR010663">
    <property type="entry name" value="Znf_FPG/IleRS"/>
</dbReference>
<keyword evidence="8 12" id="KW-0648">Protein biosynthesis</keyword>
<comment type="subcellular location">
    <subcellularLocation>
        <location evidence="12">Cytoplasm</location>
    </subcellularLocation>
</comment>
<dbReference type="FunFam" id="1.10.10.830:FF:000001">
    <property type="entry name" value="Isoleucine--tRNA ligase"/>
    <property type="match status" value="1"/>
</dbReference>
<comment type="domain">
    <text evidence="12">IleRS has two distinct active sites: one for aminoacylation and one for editing. The misactivated valine is translocated from the active site to the editing site, which sterically excludes the correctly activated isoleucine. The single editing site contains two valyl binding pockets, one specific for each substrate (Val-AMP or Val-tRNA(Ile)).</text>
</comment>
<dbReference type="AlphaFoldDB" id="A0AAU9CQC9"/>
<dbReference type="Pfam" id="PF08264">
    <property type="entry name" value="Anticodon_1"/>
    <property type="match status" value="1"/>
</dbReference>
<dbReference type="RefSeq" id="WP_317698013.1">
    <property type="nucleotide sequence ID" value="NZ_AP026801.1"/>
</dbReference>
<dbReference type="HAMAP" id="MF_02002">
    <property type="entry name" value="Ile_tRNA_synth_type1"/>
    <property type="match status" value="1"/>
</dbReference>
<evidence type="ECO:0000313" key="18">
    <source>
        <dbReference type="Proteomes" id="UP001321804"/>
    </source>
</evidence>
<comment type="catalytic activity">
    <reaction evidence="11 12">
        <text>tRNA(Ile) + L-isoleucine + ATP = L-isoleucyl-tRNA(Ile) + AMP + diphosphate</text>
        <dbReference type="Rhea" id="RHEA:11060"/>
        <dbReference type="Rhea" id="RHEA-COMP:9666"/>
        <dbReference type="Rhea" id="RHEA-COMP:9695"/>
        <dbReference type="ChEBI" id="CHEBI:30616"/>
        <dbReference type="ChEBI" id="CHEBI:33019"/>
        <dbReference type="ChEBI" id="CHEBI:58045"/>
        <dbReference type="ChEBI" id="CHEBI:78442"/>
        <dbReference type="ChEBI" id="CHEBI:78528"/>
        <dbReference type="ChEBI" id="CHEBI:456215"/>
        <dbReference type="EC" id="6.1.1.5"/>
    </reaction>
</comment>
<dbReference type="EC" id="6.1.1.5" evidence="12"/>
<keyword evidence="7 12" id="KW-0067">ATP-binding</keyword>
<keyword evidence="2 12" id="KW-0963">Cytoplasm</keyword>
<sequence length="921" mass="105835">MKVKDTLNLGSTNFPMRGKLPTTEPVREKRWEDDNLYEKRLELNKNKRHFNLHDGPPYANGRIHIGHAMNKVIKDIIVRYKNMNGFYAPYVPGWDTHGLPIEQQLTKAGHDRKKMDIVEWRELARKFALEQVDLQREDFKRLGVIGDWDNPYLTLNPEFEAQEIRVFEAMVKKGLIYRGSKPIFWSWSSESALAEAEVEYHDLESTSLFYANKVIDGKGLLDDDTYLVVWTTTPFTVTASRGITVGPDFEYSLVQPAGSANKYVIGSDLLEQDAQKFGWDEYQVLKTFKGQEMDRITAAHPWDSDVELLVMVGDYVTLDSGTGLVHTAPGFGEDDWNEGQKYGLPADVTVDSRGIMMKNAGPDFEGVFYEKATPIVIDKLKSSDLLLAVEKITHSYPFDWRTKKPVIWRAIPQWFASVEKIRQEILDQLDHVEFSPEWGKQRLYNMIRDRGDWVISRQRAWGVPIPIFYAEDETPILDPEVIDHIADLFEKHGSNYWFEHDAKELLPEGYTNEHSPNGKFTKENDILDVWFDSGSSWNGVLNTRDNLDYPCDIYSEGSDQFRGWFNSSLITSVATNGIPPYKGILHQGFTLDDQGRKMSKSLGNVISPIKVADQMGVEILRLWVMSIDTGRDVKVSMDLFKQVSDAYRKIRNTVRFLLSNTDDFDPQKDEIPFDDLKPIDKYMAVKWNDIVAKYLNNFDKYNFQDTFKMLMNFINVDLSAFYLDVAKDIVYITKPDDPTRRSMQTVFYRIAKELTQLLAPVLPHTSEEIWENLKEYESYAYLSEMPKVRNFEAYKEKMDQWAIFMKFRDVANKALEEARQSELIGKNAEAALTITYAPEVAKAVSDLELDVREILMVSSLNETEGSDTNVKVDRAKGSVCQRCRLTKEDVGSDSHYPDFCASCAEIVSDVYPETVTEGFDS</sequence>
<feature type="binding site" evidence="12">
    <location>
        <position position="900"/>
    </location>
    <ligand>
        <name>Zn(2+)</name>
        <dbReference type="ChEBI" id="CHEBI:29105"/>
    </ligand>
</feature>
<reference evidence="17 18" key="1">
    <citation type="journal article" date="2023" name="Microbiol. Spectr.">
        <title>Symbiosis of Carpenter Bees with Uncharacterized Lactic Acid Bacteria Showing NAD Auxotrophy.</title>
        <authorList>
            <person name="Kawasaki S."/>
            <person name="Ozawa K."/>
            <person name="Mori T."/>
            <person name="Yamamoto A."/>
            <person name="Ito M."/>
            <person name="Ohkuma M."/>
            <person name="Sakamoto M."/>
            <person name="Matsutani M."/>
        </authorList>
    </citation>
    <scope>NUCLEOTIDE SEQUENCE [LARGE SCALE GENOMIC DNA]</scope>
    <source>
        <strain evidence="17 18">KimC2</strain>
    </source>
</reference>
<evidence type="ECO:0000259" key="14">
    <source>
        <dbReference type="Pfam" id="PF00133"/>
    </source>
</evidence>
<dbReference type="GO" id="GO:0008270">
    <property type="term" value="F:zinc ion binding"/>
    <property type="evidence" value="ECO:0007669"/>
    <property type="project" value="UniProtKB-UniRule"/>
</dbReference>
<feature type="short sequence motif" description="'KMSKS' region" evidence="12">
    <location>
        <begin position="597"/>
        <end position="601"/>
    </location>
</feature>
<keyword evidence="18" id="KW-1185">Reference proteome</keyword>
<dbReference type="Gene3D" id="3.40.50.620">
    <property type="entry name" value="HUPs"/>
    <property type="match status" value="2"/>
</dbReference>
<gene>
    <name evidence="12 17" type="primary">ileS</name>
    <name evidence="17" type="ORF">KIMC2_07060</name>
</gene>
<evidence type="ECO:0000259" key="16">
    <source>
        <dbReference type="Pfam" id="PF08264"/>
    </source>
</evidence>
<name>A0AAU9CQC9_9LACO</name>
<dbReference type="InterPro" id="IPR050081">
    <property type="entry name" value="Ile-tRNA_ligase"/>
</dbReference>
<dbReference type="PROSITE" id="PS00178">
    <property type="entry name" value="AA_TRNA_LIGASE_I"/>
    <property type="match status" value="1"/>
</dbReference>
<dbReference type="SUPFAM" id="SSF47323">
    <property type="entry name" value="Anticodon-binding domain of a subclass of class I aminoacyl-tRNA synthetases"/>
    <property type="match status" value="1"/>
</dbReference>
<dbReference type="GO" id="GO:0005524">
    <property type="term" value="F:ATP binding"/>
    <property type="evidence" value="ECO:0007669"/>
    <property type="project" value="UniProtKB-UniRule"/>
</dbReference>